<reference evidence="1 2" key="1">
    <citation type="submission" date="2020-08" db="EMBL/GenBank/DDBJ databases">
        <title>Genomic Encyclopedia of Type Strains, Phase IV (KMG-V): Genome sequencing to study the core and pangenomes of soil and plant-associated prokaryotes.</title>
        <authorList>
            <person name="Whitman W."/>
        </authorList>
    </citation>
    <scope>NUCLEOTIDE SEQUENCE [LARGE SCALE GENOMIC DNA]</scope>
    <source>
        <strain evidence="1 2">SRMrh-85</strain>
    </source>
</reference>
<protein>
    <submittedName>
        <fullName evidence="1">Pimeloyl-ACP methyl ester carboxylesterase</fullName>
    </submittedName>
</protein>
<sequence length="156" mass="17753">MTEQCRIAGATHPERYNPHTWTDEYAHLSRPGQRDIQGARLYDYRTNVVSYPVWQTWLPEHEPPTLFVWRRNDPSCVGATAFRRDLPDAEVRLLDAGHFAMDEQNDAIATFISKFIDIHPGCTTNAMGTMDSTVQVEIDAETGGRGVADVVERYRN</sequence>
<dbReference type="InterPro" id="IPR051340">
    <property type="entry name" value="Haloalkane_dehalogenase"/>
</dbReference>
<dbReference type="SUPFAM" id="SSF53474">
    <property type="entry name" value="alpha/beta-Hydrolases"/>
    <property type="match status" value="1"/>
</dbReference>
<evidence type="ECO:0000313" key="2">
    <source>
        <dbReference type="Proteomes" id="UP000533533"/>
    </source>
</evidence>
<dbReference type="InterPro" id="IPR029058">
    <property type="entry name" value="AB_hydrolase_fold"/>
</dbReference>
<dbReference type="Gene3D" id="3.40.50.1820">
    <property type="entry name" value="alpha/beta hydrolase"/>
    <property type="match status" value="1"/>
</dbReference>
<name>A0ABR6FNK4_9BURK</name>
<proteinExistence type="predicted"/>
<comment type="caution">
    <text evidence="1">The sequence shown here is derived from an EMBL/GenBank/DDBJ whole genome shotgun (WGS) entry which is preliminary data.</text>
</comment>
<organism evidence="1 2">
    <name type="scientific">Paraburkholderia silvatlantica</name>
    <dbReference type="NCBI Taxonomy" id="321895"/>
    <lineage>
        <taxon>Bacteria</taxon>
        <taxon>Pseudomonadati</taxon>
        <taxon>Pseudomonadota</taxon>
        <taxon>Betaproteobacteria</taxon>
        <taxon>Burkholderiales</taxon>
        <taxon>Burkholderiaceae</taxon>
        <taxon>Paraburkholderia</taxon>
    </lineage>
</organism>
<dbReference type="PANTHER" id="PTHR42977:SF1">
    <property type="entry name" value="BLR6576 PROTEIN"/>
    <property type="match status" value="1"/>
</dbReference>
<evidence type="ECO:0000313" key="1">
    <source>
        <dbReference type="EMBL" id="MBB2929011.1"/>
    </source>
</evidence>
<dbReference type="RefSeq" id="WP_110385820.1">
    <property type="nucleotide sequence ID" value="NZ_JACHVZ010000009.1"/>
</dbReference>
<dbReference type="PANTHER" id="PTHR42977">
    <property type="entry name" value="HYDROLASE-RELATED"/>
    <property type="match status" value="1"/>
</dbReference>
<accession>A0ABR6FNK4</accession>
<dbReference type="Proteomes" id="UP000533533">
    <property type="component" value="Unassembled WGS sequence"/>
</dbReference>
<gene>
    <name evidence="1" type="ORF">FHX59_003442</name>
</gene>
<keyword evidence="2" id="KW-1185">Reference proteome</keyword>
<dbReference type="EMBL" id="JACHVZ010000009">
    <property type="protein sequence ID" value="MBB2929011.1"/>
    <property type="molecule type" value="Genomic_DNA"/>
</dbReference>